<evidence type="ECO:0000313" key="3">
    <source>
        <dbReference type="EMBL" id="QKG80949.1"/>
    </source>
</evidence>
<dbReference type="Pfam" id="PF05036">
    <property type="entry name" value="SPOR"/>
    <property type="match status" value="1"/>
</dbReference>
<dbReference type="AlphaFoldDB" id="A0A7D3Y5X3"/>
<dbReference type="GO" id="GO:0042834">
    <property type="term" value="F:peptidoglycan binding"/>
    <property type="evidence" value="ECO:0007669"/>
    <property type="project" value="InterPro"/>
</dbReference>
<reference evidence="3 4" key="1">
    <citation type="submission" date="2019-07" db="EMBL/GenBank/DDBJ databases">
        <title>Thalassofilum flectens gen. nov., sp. nov., a novel moderate thermophilic anaerobe from a shallow sea hot spring in Kunashir Island (Russia), representing a new family in the order Bacteroidales, and proposal of Thalassofilacea fam. nov.</title>
        <authorList>
            <person name="Kochetkova T.V."/>
            <person name="Podosokorskaya O.A."/>
            <person name="Novikov A."/>
            <person name="Elcheninov A.G."/>
            <person name="Toshchakov S.V."/>
            <person name="Kublanov I.V."/>
        </authorList>
    </citation>
    <scope>NUCLEOTIDE SEQUENCE [LARGE SCALE GENOMIC DNA]</scope>
    <source>
        <strain evidence="3 4">38-H</strain>
    </source>
</reference>
<organism evidence="3 4">
    <name type="scientific">Tenuifilum thalassicum</name>
    <dbReference type="NCBI Taxonomy" id="2590900"/>
    <lineage>
        <taxon>Bacteria</taxon>
        <taxon>Pseudomonadati</taxon>
        <taxon>Bacteroidota</taxon>
        <taxon>Bacteroidia</taxon>
        <taxon>Bacteroidales</taxon>
        <taxon>Tenuifilaceae</taxon>
        <taxon>Tenuifilum</taxon>
    </lineage>
</organism>
<dbReference type="InterPro" id="IPR007730">
    <property type="entry name" value="SPOR-like_dom"/>
</dbReference>
<evidence type="ECO:0000313" key="4">
    <source>
        <dbReference type="Proteomes" id="UP000500961"/>
    </source>
</evidence>
<dbReference type="Proteomes" id="UP000500961">
    <property type="component" value="Chromosome"/>
</dbReference>
<dbReference type="Gene3D" id="3.30.70.1070">
    <property type="entry name" value="Sporulation related repeat"/>
    <property type="match status" value="1"/>
</dbReference>
<dbReference type="InterPro" id="IPR040495">
    <property type="entry name" value="HU-CCDC81_bac_1"/>
</dbReference>
<feature type="transmembrane region" description="Helical" evidence="1">
    <location>
        <begin position="195"/>
        <end position="215"/>
    </location>
</feature>
<keyword evidence="1" id="KW-0812">Transmembrane</keyword>
<dbReference type="EMBL" id="CP041345">
    <property type="protein sequence ID" value="QKG80949.1"/>
    <property type="molecule type" value="Genomic_DNA"/>
</dbReference>
<feature type="domain" description="SPOR" evidence="2">
    <location>
        <begin position="307"/>
        <end position="382"/>
    </location>
</feature>
<dbReference type="InterPro" id="IPR036680">
    <property type="entry name" value="SPOR-like_sf"/>
</dbReference>
<evidence type="ECO:0000256" key="1">
    <source>
        <dbReference type="SAM" id="Phobius"/>
    </source>
</evidence>
<dbReference type="PROSITE" id="PS51724">
    <property type="entry name" value="SPOR"/>
    <property type="match status" value="1"/>
</dbReference>
<gene>
    <name evidence="3" type="ORF">FHG85_11975</name>
</gene>
<dbReference type="KEGG" id="ttz:FHG85_11975"/>
<proteinExistence type="predicted"/>
<dbReference type="Pfam" id="PF18174">
    <property type="entry name" value="HU-CCDC81_bac_1"/>
    <property type="match status" value="1"/>
</dbReference>
<name>A0A7D3Y5X3_9BACT</name>
<sequence length="386" mass="43478">MLYICLLNPKHTSRLELNRIIHKILLTNDFVSLPGLGSFVRKYEPAKLSSDGKTLLPPSEKIFFDPSRTFNDEAIENFLVENKGISKSEAETEVKIFCEKISDDLGKGVEIDFYNIGSLKKDSDGNFTLSESDSIISSTFGLESIDIPEKKEHIISKPGEKETIIQKDIEPKKSEKTEKSIVAPVYADKKSKNTILVSLVSILAVASIAIVLIFIPELRFWEQTDILTENKEIKPIQNSAELVNNVQNQAGIETHVDSSKTFEPSDSSQVIISDASEVSEPSKPTAHEHTLVPIDKKSALFYQEKNNNQNNVYYIVVGSFSQKVNAEKLVKKLEIDGYKPTIIPGNNIYRVAVYRFSTKERALRELERVRRLNLTSQAWLLTLKVD</sequence>
<evidence type="ECO:0000259" key="2">
    <source>
        <dbReference type="PROSITE" id="PS51724"/>
    </source>
</evidence>
<accession>A0A7D3Y5X3</accession>
<protein>
    <recommendedName>
        <fullName evidence="2">SPOR domain-containing protein</fullName>
    </recommendedName>
</protein>
<keyword evidence="4" id="KW-1185">Reference proteome</keyword>
<keyword evidence="1" id="KW-1133">Transmembrane helix</keyword>
<keyword evidence="1" id="KW-0472">Membrane</keyword>
<dbReference type="SUPFAM" id="SSF110997">
    <property type="entry name" value="Sporulation related repeat"/>
    <property type="match status" value="1"/>
</dbReference>